<dbReference type="GO" id="GO:0046872">
    <property type="term" value="F:metal ion binding"/>
    <property type="evidence" value="ECO:0007669"/>
    <property type="project" value="UniProtKB-KW"/>
</dbReference>
<dbReference type="HOGENOM" id="CLU_003433_0_2_6"/>
<comment type="catalytic activity">
    <reaction evidence="10">
        <text>(sulfur carrier)-H + L-cysteine = (sulfur carrier)-SH + L-alanine</text>
        <dbReference type="Rhea" id="RHEA:43892"/>
        <dbReference type="Rhea" id="RHEA-COMP:14737"/>
        <dbReference type="Rhea" id="RHEA-COMP:14739"/>
        <dbReference type="ChEBI" id="CHEBI:29917"/>
        <dbReference type="ChEBI" id="CHEBI:35235"/>
        <dbReference type="ChEBI" id="CHEBI:57972"/>
        <dbReference type="ChEBI" id="CHEBI:64428"/>
        <dbReference type="EC" id="2.8.1.7"/>
    </reaction>
</comment>
<dbReference type="Pfam" id="PF00266">
    <property type="entry name" value="Aminotran_5"/>
    <property type="match status" value="1"/>
</dbReference>
<dbReference type="Gene3D" id="3.40.640.10">
    <property type="entry name" value="Type I PLP-dependent aspartate aminotransferase-like (Major domain)"/>
    <property type="match status" value="1"/>
</dbReference>
<keyword evidence="7" id="KW-0663">Pyridoxal phosphate</keyword>
<name>A0A090AQ33_9ENTR</name>
<reference evidence="14" key="1">
    <citation type="submission" date="2013-11" db="EMBL/GenBank/DDBJ databases">
        <title>Symbiont-containing voluminous jelly as an extraordinary maternal gift for overwintering insect nymphs.</title>
        <authorList>
            <person name="Kaiwa N."/>
            <person name="Hosokawa T."/>
            <person name="Nikoh N."/>
            <person name="Meng X.Y."/>
            <person name="Tanahashi M."/>
            <person name="Moriyama M."/>
            <person name="Maeda T."/>
            <person name="Yamaguchi K."/>
            <person name="Shigenobu S."/>
            <person name="Ito M."/>
            <person name="Fukatsu T."/>
        </authorList>
    </citation>
    <scope>NUCLEOTIDE SEQUENCE [LARGE SCALE GENOMIC DNA]</scope>
    <source>
        <strain evidence="14">UwTKB</strain>
    </source>
</reference>
<evidence type="ECO:0000256" key="6">
    <source>
        <dbReference type="ARBA" id="ARBA00022723"/>
    </source>
</evidence>
<dbReference type="EMBL" id="AP014521">
    <property type="protein sequence ID" value="BAP58442.1"/>
    <property type="molecule type" value="Genomic_DNA"/>
</dbReference>
<dbReference type="STRING" id="1410383.TGUWTKB_1980"/>
<dbReference type="Gene3D" id="3.90.1150.10">
    <property type="entry name" value="Aspartate Aminotransferase, domain 1"/>
    <property type="match status" value="1"/>
</dbReference>
<comment type="similarity">
    <text evidence="2">Belongs to the class-V pyridoxal-phosphate-dependent aminotransferase family. NifS/IscS subfamily.</text>
</comment>
<dbReference type="InterPro" id="IPR015421">
    <property type="entry name" value="PyrdxlP-dep_Trfase_major"/>
</dbReference>
<keyword evidence="14" id="KW-1185">Reference proteome</keyword>
<dbReference type="RefSeq" id="WP_232501627.1">
    <property type="nucleotide sequence ID" value="NZ_AP014521.1"/>
</dbReference>
<evidence type="ECO:0000256" key="8">
    <source>
        <dbReference type="ARBA" id="ARBA00023004"/>
    </source>
</evidence>
<keyword evidence="5" id="KW-0001">2Fe-2S</keyword>
<dbReference type="InterPro" id="IPR015422">
    <property type="entry name" value="PyrdxlP-dep_Trfase_small"/>
</dbReference>
<evidence type="ECO:0000313" key="13">
    <source>
        <dbReference type="EMBL" id="BAP58442.1"/>
    </source>
</evidence>
<evidence type="ECO:0000256" key="1">
    <source>
        <dbReference type="ARBA" id="ARBA00001933"/>
    </source>
</evidence>
<dbReference type="AlphaFoldDB" id="A0A090AQ33"/>
<evidence type="ECO:0000256" key="11">
    <source>
        <dbReference type="RuleBase" id="RU004504"/>
    </source>
</evidence>
<keyword evidence="4" id="KW-0808">Transferase</keyword>
<reference evidence="13 14" key="2">
    <citation type="journal article" date="2014" name="Curr. Biol.">
        <title>Symbiont-Supplemented Maternal Investment Underpinning Host's Ecological Adaptation.</title>
        <authorList>
            <person name="Kaiwa N."/>
            <person name="Hosokawa T."/>
            <person name="Nikoh N."/>
            <person name="Tanahashi M."/>
            <person name="Moriyama M."/>
            <person name="Meng X.Y."/>
            <person name="Maeda T."/>
            <person name="Yamaguchi K."/>
            <person name="Shigenobu S."/>
            <person name="Ito M."/>
            <person name="Fukatsu T."/>
        </authorList>
    </citation>
    <scope>NUCLEOTIDE SEQUENCE [LARGE SCALE GENOMIC DNA]</scope>
    <source>
        <strain evidence="13 14">UwTKB</strain>
    </source>
</reference>
<evidence type="ECO:0000256" key="9">
    <source>
        <dbReference type="ARBA" id="ARBA00023014"/>
    </source>
</evidence>
<comment type="cofactor">
    <cofactor evidence="1 11">
        <name>pyridoxal 5'-phosphate</name>
        <dbReference type="ChEBI" id="CHEBI:597326"/>
    </cofactor>
</comment>
<accession>A0A090AQ33</accession>
<keyword evidence="8" id="KW-0408">Iron</keyword>
<evidence type="ECO:0000256" key="10">
    <source>
        <dbReference type="ARBA" id="ARBA00050776"/>
    </source>
</evidence>
<evidence type="ECO:0000256" key="4">
    <source>
        <dbReference type="ARBA" id="ARBA00022679"/>
    </source>
</evidence>
<dbReference type="PIRSF" id="PIRSF005572">
    <property type="entry name" value="NifS"/>
    <property type="match status" value="1"/>
</dbReference>
<feature type="domain" description="Aminotransferase class V" evidence="12">
    <location>
        <begin position="9"/>
        <end position="372"/>
    </location>
</feature>
<evidence type="ECO:0000259" key="12">
    <source>
        <dbReference type="Pfam" id="PF00266"/>
    </source>
</evidence>
<dbReference type="GO" id="GO:0031071">
    <property type="term" value="F:cysteine desulfurase activity"/>
    <property type="evidence" value="ECO:0007669"/>
    <property type="project" value="UniProtKB-EC"/>
</dbReference>
<dbReference type="InterPro" id="IPR016454">
    <property type="entry name" value="Cysteine_dSase"/>
</dbReference>
<dbReference type="EC" id="2.8.1.7" evidence="3"/>
<dbReference type="FunFam" id="3.40.640.10:FF:000003">
    <property type="entry name" value="Cysteine desulfurase IscS"/>
    <property type="match status" value="1"/>
</dbReference>
<proteinExistence type="inferred from homology"/>
<protein>
    <recommendedName>
        <fullName evidence="3">cysteine desulfurase</fullName>
        <ecNumber evidence="3">2.8.1.7</ecNumber>
    </recommendedName>
</protein>
<evidence type="ECO:0000256" key="2">
    <source>
        <dbReference type="ARBA" id="ARBA00006490"/>
    </source>
</evidence>
<dbReference type="GO" id="GO:0051537">
    <property type="term" value="F:2 iron, 2 sulfur cluster binding"/>
    <property type="evidence" value="ECO:0007669"/>
    <property type="project" value="UniProtKB-KW"/>
</dbReference>
<evidence type="ECO:0000256" key="3">
    <source>
        <dbReference type="ARBA" id="ARBA00012239"/>
    </source>
</evidence>
<evidence type="ECO:0000256" key="7">
    <source>
        <dbReference type="ARBA" id="ARBA00022898"/>
    </source>
</evidence>
<sequence>MKKLIKLPIYFDYASTTPIDPEVTQSMIQYLGNSEKFGNSSSRSHQFGWHAEEAIDIARNQVADLIHVNTNEIFFTSGATESNNLAIKGLAYSHNNKKKHIITSSIEHKSVINTCLFLEKKGFNVTYIKPLKNGLIDIKEIKKSIKEDTFLVSIMEVNNEIGVIQDISAIGKICKKNHIYFHVDATQSIGKFTVDLRKKNIDLMSFSAHKFYGPKGVGVLYIRQNLHLIMEPLIHGGGQEKKIRSGTLATHQIVGIGKASEIIQKKKFFSEEKKRLKKFHDILFNKIKNIKNISFNGDLKLNVPSIINICFFDVKKTFFVEILKTLSMSYGSACNSSVKKSHVLKAMGLNEKIVNSSLRFSFGRFTTEEEINYATKFLKKNIVYFYKKN</sequence>
<gene>
    <name evidence="13" type="primary">iscS</name>
    <name evidence="13" type="ORF">TGUWTKB_1980</name>
</gene>
<dbReference type="KEGG" id="sbw:TGUWTKB_1980"/>
<organism evidence="13 14">
    <name type="scientific">Candidatus Tachikawaea gelatinosa</name>
    <dbReference type="NCBI Taxonomy" id="1410383"/>
    <lineage>
        <taxon>Bacteria</taxon>
        <taxon>Pseudomonadati</taxon>
        <taxon>Pseudomonadota</taxon>
        <taxon>Gammaproteobacteria</taxon>
        <taxon>Enterobacterales</taxon>
        <taxon>Enterobacteriaceae</taxon>
        <taxon>Candidatus Tachikawaea</taxon>
    </lineage>
</organism>
<dbReference type="InterPro" id="IPR000192">
    <property type="entry name" value="Aminotrans_V_dom"/>
</dbReference>
<dbReference type="SUPFAM" id="SSF53383">
    <property type="entry name" value="PLP-dependent transferases"/>
    <property type="match status" value="1"/>
</dbReference>
<dbReference type="InterPro" id="IPR020578">
    <property type="entry name" value="Aminotrans_V_PyrdxlP_BS"/>
</dbReference>
<keyword evidence="9" id="KW-0411">Iron-sulfur</keyword>
<dbReference type="PROSITE" id="PS00595">
    <property type="entry name" value="AA_TRANSFER_CLASS_5"/>
    <property type="match status" value="1"/>
</dbReference>
<dbReference type="Proteomes" id="UP000031627">
    <property type="component" value="Chromosome"/>
</dbReference>
<keyword evidence="6" id="KW-0479">Metal-binding</keyword>
<dbReference type="PANTHER" id="PTHR11601">
    <property type="entry name" value="CYSTEINE DESULFURYLASE FAMILY MEMBER"/>
    <property type="match status" value="1"/>
</dbReference>
<dbReference type="InterPro" id="IPR015424">
    <property type="entry name" value="PyrdxlP-dep_Trfase"/>
</dbReference>
<dbReference type="PANTHER" id="PTHR11601:SF34">
    <property type="entry name" value="CYSTEINE DESULFURASE"/>
    <property type="match status" value="1"/>
</dbReference>
<evidence type="ECO:0000256" key="5">
    <source>
        <dbReference type="ARBA" id="ARBA00022714"/>
    </source>
</evidence>
<evidence type="ECO:0000313" key="14">
    <source>
        <dbReference type="Proteomes" id="UP000031627"/>
    </source>
</evidence>